<dbReference type="Proteomes" id="UP000001096">
    <property type="component" value="Unassembled WGS sequence"/>
</dbReference>
<sequence length="401" mass="43120">MLMPNQKGAALPRLYVVKFLMRVLVQAALVVLLIEAIFMTEKLNDVLRSALAQNASFKTIFALLFLRSPEVFGLAIPLALLVAVYRVTLRFREDRELLILSGMGIGSYKFLWLAAGIGLAAQILSLVISGIVSPAAVFGQRQLLFDAHYMALRGGISAGQFYGFGQYTVFAGPNTKSDARRLFLHRAVGDEEQVVIAKQASLEGPRDDGTMTLHLQDFASTWFASVASFAEAEAAASEHCPKCSGITSFEPVSSTRVGNLTQELEVNELFAFDPRGSHPSERTFLDLVGLGSAAVRPDPNDAYELGRRMGRSLLCLLAPLIAGIAIVFTNRTTQVAALPVACALLMCVDLFFGVLVQQTADFGPLAGILSPIIASIALLAVGAKWLSFAQNALVKPGLSRA</sequence>
<dbReference type="PANTHER" id="PTHR33529">
    <property type="entry name" value="SLR0882 PROTEIN-RELATED"/>
    <property type="match status" value="1"/>
</dbReference>
<dbReference type="AlphaFoldDB" id="K8PIS9"/>
<evidence type="ECO:0000256" key="5">
    <source>
        <dbReference type="ARBA" id="ARBA00023136"/>
    </source>
</evidence>
<dbReference type="PATRIC" id="fig|883078.3.peg.559"/>
<proteinExistence type="predicted"/>
<evidence type="ECO:0000256" key="4">
    <source>
        <dbReference type="ARBA" id="ARBA00022989"/>
    </source>
</evidence>
<protein>
    <recommendedName>
        <fullName evidence="9">LptF/LptG family permease</fullName>
    </recommendedName>
</protein>
<reference evidence="7 8" key="1">
    <citation type="submission" date="2012-04" db="EMBL/GenBank/DDBJ databases">
        <title>The Genome Sequence of Afipia broomeae ATCC 49717.</title>
        <authorList>
            <consortium name="The Broad Institute Genome Sequencing Platform"/>
            <person name="Earl A."/>
            <person name="Ward D."/>
            <person name="Feldgarden M."/>
            <person name="Gevers D."/>
            <person name="Huys G."/>
            <person name="Walker B."/>
            <person name="Young S.K."/>
            <person name="Zeng Q."/>
            <person name="Gargeya S."/>
            <person name="Fitzgerald M."/>
            <person name="Haas B."/>
            <person name="Abouelleil A."/>
            <person name="Alvarado L."/>
            <person name="Arachchi H.M."/>
            <person name="Berlin A."/>
            <person name="Chapman S.B."/>
            <person name="Goldberg J."/>
            <person name="Griggs A."/>
            <person name="Gujja S."/>
            <person name="Hansen M."/>
            <person name="Howarth C."/>
            <person name="Imamovic A."/>
            <person name="Larimer J."/>
            <person name="McCowen C."/>
            <person name="Montmayeur A."/>
            <person name="Murphy C."/>
            <person name="Neiman D."/>
            <person name="Pearson M."/>
            <person name="Priest M."/>
            <person name="Roberts A."/>
            <person name="Saif S."/>
            <person name="Shea T."/>
            <person name="Sisk P."/>
            <person name="Sykes S."/>
            <person name="Wortman J."/>
            <person name="Nusbaum C."/>
            <person name="Birren B."/>
        </authorList>
    </citation>
    <scope>NUCLEOTIDE SEQUENCE [LARGE SCALE GENOMIC DNA]</scope>
    <source>
        <strain evidence="7 8">ATCC 49717</strain>
    </source>
</reference>
<dbReference type="PANTHER" id="PTHR33529:SF6">
    <property type="entry name" value="YJGP_YJGQ FAMILY PERMEASE"/>
    <property type="match status" value="1"/>
</dbReference>
<feature type="transmembrane region" description="Helical" evidence="6">
    <location>
        <begin position="121"/>
        <end position="139"/>
    </location>
</feature>
<dbReference type="GO" id="GO:0043190">
    <property type="term" value="C:ATP-binding cassette (ABC) transporter complex"/>
    <property type="evidence" value="ECO:0007669"/>
    <property type="project" value="TreeGrafter"/>
</dbReference>
<dbReference type="Pfam" id="PF03739">
    <property type="entry name" value="LptF_LptG"/>
    <property type="match status" value="1"/>
</dbReference>
<accession>K8PIS9</accession>
<evidence type="ECO:0000256" key="1">
    <source>
        <dbReference type="ARBA" id="ARBA00004651"/>
    </source>
</evidence>
<comment type="subcellular location">
    <subcellularLocation>
        <location evidence="1">Cell membrane</location>
        <topology evidence="1">Multi-pass membrane protein</topology>
    </subcellularLocation>
</comment>
<feature type="transmembrane region" description="Helical" evidence="6">
    <location>
        <begin position="20"/>
        <end position="40"/>
    </location>
</feature>
<dbReference type="HOGENOM" id="CLU_686308_0_0_5"/>
<evidence type="ECO:0000256" key="6">
    <source>
        <dbReference type="SAM" id="Phobius"/>
    </source>
</evidence>
<evidence type="ECO:0008006" key="9">
    <source>
        <dbReference type="Google" id="ProtNLM"/>
    </source>
</evidence>
<gene>
    <name evidence="7" type="ORF">HMPREF9695_00533</name>
</gene>
<keyword evidence="4 6" id="KW-1133">Transmembrane helix</keyword>
<keyword evidence="2" id="KW-1003">Cell membrane</keyword>
<keyword evidence="8" id="KW-1185">Reference proteome</keyword>
<evidence type="ECO:0000256" key="3">
    <source>
        <dbReference type="ARBA" id="ARBA00022692"/>
    </source>
</evidence>
<feature type="transmembrane region" description="Helical" evidence="6">
    <location>
        <begin position="336"/>
        <end position="356"/>
    </location>
</feature>
<feature type="transmembrane region" description="Helical" evidence="6">
    <location>
        <begin position="368"/>
        <end position="388"/>
    </location>
</feature>
<name>K8PIS9_9BRAD</name>
<feature type="transmembrane region" description="Helical" evidence="6">
    <location>
        <begin position="313"/>
        <end position="330"/>
    </location>
</feature>
<feature type="transmembrane region" description="Helical" evidence="6">
    <location>
        <begin position="60"/>
        <end position="85"/>
    </location>
</feature>
<dbReference type="GO" id="GO:0015920">
    <property type="term" value="P:lipopolysaccharide transport"/>
    <property type="evidence" value="ECO:0007669"/>
    <property type="project" value="TreeGrafter"/>
</dbReference>
<keyword evidence="5 6" id="KW-0472">Membrane</keyword>
<keyword evidence="3 6" id="KW-0812">Transmembrane</keyword>
<evidence type="ECO:0000256" key="2">
    <source>
        <dbReference type="ARBA" id="ARBA00022475"/>
    </source>
</evidence>
<organism evidence="7 8">
    <name type="scientific">Afipia broomeae ATCC 49717</name>
    <dbReference type="NCBI Taxonomy" id="883078"/>
    <lineage>
        <taxon>Bacteria</taxon>
        <taxon>Pseudomonadati</taxon>
        <taxon>Pseudomonadota</taxon>
        <taxon>Alphaproteobacteria</taxon>
        <taxon>Hyphomicrobiales</taxon>
        <taxon>Nitrobacteraceae</taxon>
        <taxon>Afipia</taxon>
    </lineage>
</organism>
<dbReference type="InterPro" id="IPR005495">
    <property type="entry name" value="LptG/LptF_permease"/>
</dbReference>
<dbReference type="EMBL" id="AGWX01000001">
    <property type="protein sequence ID" value="EKS41441.1"/>
    <property type="molecule type" value="Genomic_DNA"/>
</dbReference>
<comment type="caution">
    <text evidence="7">The sequence shown here is derived from an EMBL/GenBank/DDBJ whole genome shotgun (WGS) entry which is preliminary data.</text>
</comment>
<evidence type="ECO:0000313" key="8">
    <source>
        <dbReference type="Proteomes" id="UP000001096"/>
    </source>
</evidence>
<evidence type="ECO:0000313" key="7">
    <source>
        <dbReference type="EMBL" id="EKS41441.1"/>
    </source>
</evidence>
<dbReference type="eggNOG" id="ENOG5031B8Z">
    <property type="taxonomic scope" value="Bacteria"/>
</dbReference>